<dbReference type="Proteomes" id="UP000672934">
    <property type="component" value="Unassembled WGS sequence"/>
</dbReference>
<dbReference type="AlphaFoldDB" id="A0A916IUM3"/>
<dbReference type="EMBL" id="CAJPUY010000008">
    <property type="protein sequence ID" value="CAG2141479.1"/>
    <property type="molecule type" value="Genomic_DNA"/>
</dbReference>
<reference evidence="1" key="1">
    <citation type="submission" date="2021-03" db="EMBL/GenBank/DDBJ databases">
        <authorList>
            <person name="Peeters C."/>
        </authorList>
    </citation>
    <scope>NUCLEOTIDE SEQUENCE</scope>
    <source>
        <strain evidence="1">LMG 31506</strain>
    </source>
</reference>
<evidence type="ECO:0000313" key="2">
    <source>
        <dbReference type="Proteomes" id="UP000672934"/>
    </source>
</evidence>
<keyword evidence="2" id="KW-1185">Reference proteome</keyword>
<comment type="caution">
    <text evidence="1">The sequence shown here is derived from an EMBL/GenBank/DDBJ whole genome shotgun (WGS) entry which is preliminary data.</text>
</comment>
<gene>
    <name evidence="1" type="ORF">LMG31506_02476</name>
</gene>
<evidence type="ECO:0000313" key="1">
    <source>
        <dbReference type="EMBL" id="CAG2141479.1"/>
    </source>
</evidence>
<protein>
    <submittedName>
        <fullName evidence="1">Uncharacterized protein</fullName>
    </submittedName>
</protein>
<dbReference type="SUPFAM" id="SSF46785">
    <property type="entry name" value="Winged helix' DNA-binding domain"/>
    <property type="match status" value="1"/>
</dbReference>
<dbReference type="InterPro" id="IPR036390">
    <property type="entry name" value="WH_DNA-bd_sf"/>
</dbReference>
<organism evidence="1 2">
    <name type="scientific">Cupriavidus yeoncheonensis</name>
    <dbReference type="NCBI Taxonomy" id="1462994"/>
    <lineage>
        <taxon>Bacteria</taxon>
        <taxon>Pseudomonadati</taxon>
        <taxon>Pseudomonadota</taxon>
        <taxon>Betaproteobacteria</taxon>
        <taxon>Burkholderiales</taxon>
        <taxon>Burkholderiaceae</taxon>
        <taxon>Cupriavidus</taxon>
    </lineage>
</organism>
<accession>A0A916IUM3</accession>
<name>A0A916IUM3_9BURK</name>
<dbReference type="Gene3D" id="1.10.10.10">
    <property type="entry name" value="Winged helix-like DNA-binding domain superfamily/Winged helix DNA-binding domain"/>
    <property type="match status" value="1"/>
</dbReference>
<dbReference type="InterPro" id="IPR036388">
    <property type="entry name" value="WH-like_DNA-bd_sf"/>
</dbReference>
<sequence length="77" mass="8690">MQRDKSLLDRILLALRAEIQASMTDLQLGKALGNVEPSRLAHHLLLLQDHGLVEKTPNIAWRLTWNGHDRADASLSR</sequence>
<proteinExistence type="predicted"/>